<dbReference type="KEGG" id="lenr:94168973"/>
<evidence type="ECO:0000313" key="4">
    <source>
        <dbReference type="Proteomes" id="UP000674179"/>
    </source>
</evidence>
<keyword evidence="4" id="KW-1185">Reference proteome</keyword>
<keyword evidence="1" id="KW-0175">Coiled coil</keyword>
<feature type="compositionally biased region" description="Polar residues" evidence="2">
    <location>
        <begin position="1"/>
        <end position="10"/>
    </location>
</feature>
<dbReference type="EMBL" id="JAFHKP010000034">
    <property type="protein sequence ID" value="KAG5468859.1"/>
    <property type="molecule type" value="Genomic_DNA"/>
</dbReference>
<name>A0A836KA28_LEIEN</name>
<dbReference type="RefSeq" id="XP_067689566.1">
    <property type="nucleotide sequence ID" value="XM_067833463.1"/>
</dbReference>
<evidence type="ECO:0000313" key="3">
    <source>
        <dbReference type="EMBL" id="KAG5468859.1"/>
    </source>
</evidence>
<reference evidence="3 4" key="1">
    <citation type="submission" date="2021-02" db="EMBL/GenBank/DDBJ databases">
        <title>Leishmania (Mundinia) enrietti genome sequencing and assembly.</title>
        <authorList>
            <person name="Almutairi H."/>
            <person name="Gatherer D."/>
        </authorList>
    </citation>
    <scope>NUCLEOTIDE SEQUENCE [LARGE SCALE GENOMIC DNA]</scope>
    <source>
        <strain evidence="3">CUR178</strain>
    </source>
</reference>
<dbReference type="Proteomes" id="UP000674179">
    <property type="component" value="Chromosome 34"/>
</dbReference>
<gene>
    <name evidence="3" type="ORF">CUR178_01695</name>
</gene>
<comment type="caution">
    <text evidence="3">The sequence shown here is derived from an EMBL/GenBank/DDBJ whole genome shotgun (WGS) entry which is preliminary data.</text>
</comment>
<feature type="region of interest" description="Disordered" evidence="2">
    <location>
        <begin position="1"/>
        <end position="52"/>
    </location>
</feature>
<dbReference type="OrthoDB" id="262418at2759"/>
<evidence type="ECO:0000256" key="2">
    <source>
        <dbReference type="SAM" id="MobiDB-lite"/>
    </source>
</evidence>
<proteinExistence type="predicted"/>
<accession>A0A836KA28</accession>
<dbReference type="GeneID" id="94168973"/>
<feature type="region of interest" description="Disordered" evidence="2">
    <location>
        <begin position="237"/>
        <end position="270"/>
    </location>
</feature>
<feature type="coiled-coil region" evidence="1">
    <location>
        <begin position="53"/>
        <end position="80"/>
    </location>
</feature>
<sequence length="270" mass="30114">MSSARVQSSDGACEAPLSDAARDPPPPRSTSRSEFIRTPCSAKQRQHEVQPHLDAIQRELGDLRRRREQLEAQRKELLEGPRDPAEGHKPGCISSNVSTHAGPARSHSTPGLTFVHPRSEMESLTTYSELRANGKHRYRTAYPESFALAYLTPIPPEQERRRMLKATPHLTVKNALRAAAQQDSTLLMGDFLLEDNPRACTFGRERRFRPLLGQKGKYFLSADFAIDQCIHRSHADSTKSTIGLGSSSQTPGPGTYTPRYSKLSRPPRAY</sequence>
<organism evidence="3 4">
    <name type="scientific">Leishmania enriettii</name>
    <dbReference type="NCBI Taxonomy" id="5663"/>
    <lineage>
        <taxon>Eukaryota</taxon>
        <taxon>Discoba</taxon>
        <taxon>Euglenozoa</taxon>
        <taxon>Kinetoplastea</taxon>
        <taxon>Metakinetoplastina</taxon>
        <taxon>Trypanosomatida</taxon>
        <taxon>Trypanosomatidae</taxon>
        <taxon>Leishmaniinae</taxon>
        <taxon>Leishmania</taxon>
    </lineage>
</organism>
<dbReference type="AlphaFoldDB" id="A0A836KA28"/>
<feature type="compositionally biased region" description="Polar residues" evidence="2">
    <location>
        <begin position="238"/>
        <end position="252"/>
    </location>
</feature>
<protein>
    <submittedName>
        <fullName evidence="3">Uncharacterized protein</fullName>
    </submittedName>
</protein>
<evidence type="ECO:0000256" key="1">
    <source>
        <dbReference type="SAM" id="Coils"/>
    </source>
</evidence>